<keyword evidence="1" id="KW-0479">Metal-binding</keyword>
<evidence type="ECO:0000313" key="4">
    <source>
        <dbReference type="Proteomes" id="UP000229526"/>
    </source>
</evidence>
<evidence type="ECO:0000256" key="1">
    <source>
        <dbReference type="ARBA" id="ARBA00022723"/>
    </source>
</evidence>
<dbReference type="InterPro" id="IPR018228">
    <property type="entry name" value="DNase_TatD-rel_CS"/>
</dbReference>
<dbReference type="InterPro" id="IPR032466">
    <property type="entry name" value="Metal_Hydrolase"/>
</dbReference>
<dbReference type="Pfam" id="PF01026">
    <property type="entry name" value="TatD_DNase"/>
    <property type="match status" value="1"/>
</dbReference>
<sequence length="357" mass="39915">MLQGQHPGGERGVAGGATHWEVMGREGSVALATPGLFHLFVWTKISISLGRKSRLAGITRVAEIPRNSYSIAMRFFDAHTHIHFAAFAEDSAEVIQRALDAGVWMLTVGTQRDTSKSAVEIANQYTEGVYAAIGLHPVHTTESYHDEKELGGGEAAKAFVSRGEEFDFEYYLELARDPKVVAIGECGLDYYRPANYEFDTKVRIRQIEVFKKHIQIAQEAGKALMVHCRPTKGTENAYEDLHELLEEMKPTVPIVIHFYVGGPVLTKKFVDAGYHFTLGGVITFARDYDESIALIPLDRILSETDAPYVAPEPYRGKRNEPLYIPAIVRKLAELKGVSYDEMAQITFENATRIFKMK</sequence>
<organism evidence="3 4">
    <name type="scientific">Candidatus Harrisonbacteria bacterium CG10_big_fil_rev_8_21_14_0_10_49_15</name>
    <dbReference type="NCBI Taxonomy" id="1974587"/>
    <lineage>
        <taxon>Bacteria</taxon>
        <taxon>Candidatus Harrisoniibacteriota</taxon>
    </lineage>
</organism>
<keyword evidence="2" id="KW-0378">Hydrolase</keyword>
<dbReference type="NCBIfam" id="TIGR00010">
    <property type="entry name" value="YchF/TatD family DNA exonuclease"/>
    <property type="match status" value="1"/>
</dbReference>
<proteinExistence type="predicted"/>
<dbReference type="GO" id="GO:0046872">
    <property type="term" value="F:metal ion binding"/>
    <property type="evidence" value="ECO:0007669"/>
    <property type="project" value="UniProtKB-KW"/>
</dbReference>
<accession>A0A2H0UL38</accession>
<dbReference type="PROSITE" id="PS01091">
    <property type="entry name" value="TATD_3"/>
    <property type="match status" value="1"/>
</dbReference>
<gene>
    <name evidence="3" type="ORF">COU11_02730</name>
</gene>
<dbReference type="AlphaFoldDB" id="A0A2H0UL38"/>
<dbReference type="PANTHER" id="PTHR46124">
    <property type="entry name" value="D-AMINOACYL-TRNA DEACYLASE"/>
    <property type="match status" value="1"/>
</dbReference>
<dbReference type="SUPFAM" id="SSF51556">
    <property type="entry name" value="Metallo-dependent hydrolases"/>
    <property type="match status" value="1"/>
</dbReference>
<dbReference type="EMBL" id="PFBD01000020">
    <property type="protein sequence ID" value="PIR87118.1"/>
    <property type="molecule type" value="Genomic_DNA"/>
</dbReference>
<dbReference type="InterPro" id="IPR015991">
    <property type="entry name" value="TatD/YcfH-like"/>
</dbReference>
<dbReference type="PANTHER" id="PTHR46124:SF2">
    <property type="entry name" value="D-AMINOACYL-TRNA DEACYLASE"/>
    <property type="match status" value="1"/>
</dbReference>
<protein>
    <recommendedName>
        <fullName evidence="5">Hydrolase TatD</fullName>
    </recommendedName>
</protein>
<dbReference type="InterPro" id="IPR001130">
    <property type="entry name" value="TatD-like"/>
</dbReference>
<evidence type="ECO:0000256" key="2">
    <source>
        <dbReference type="ARBA" id="ARBA00022801"/>
    </source>
</evidence>
<dbReference type="GO" id="GO:0016788">
    <property type="term" value="F:hydrolase activity, acting on ester bonds"/>
    <property type="evidence" value="ECO:0007669"/>
    <property type="project" value="InterPro"/>
</dbReference>
<comment type="caution">
    <text evidence="3">The sequence shown here is derived from an EMBL/GenBank/DDBJ whole genome shotgun (WGS) entry which is preliminary data.</text>
</comment>
<dbReference type="CDD" id="cd01310">
    <property type="entry name" value="TatD_DNAse"/>
    <property type="match status" value="1"/>
</dbReference>
<dbReference type="Gene3D" id="3.20.20.140">
    <property type="entry name" value="Metal-dependent hydrolases"/>
    <property type="match status" value="1"/>
</dbReference>
<reference evidence="4" key="1">
    <citation type="submission" date="2017-09" db="EMBL/GenBank/DDBJ databases">
        <title>Depth-based differentiation of microbial function through sediment-hosted aquifers and enrichment of novel symbionts in the deep terrestrial subsurface.</title>
        <authorList>
            <person name="Probst A.J."/>
            <person name="Ladd B."/>
            <person name="Jarett J.K."/>
            <person name="Geller-Mcgrath D.E."/>
            <person name="Sieber C.M.K."/>
            <person name="Emerson J.B."/>
            <person name="Anantharaman K."/>
            <person name="Thomas B.C."/>
            <person name="Malmstrom R."/>
            <person name="Stieglmeier M."/>
            <person name="Klingl A."/>
            <person name="Woyke T."/>
            <person name="Ryan C.M."/>
            <person name="Banfield J.F."/>
        </authorList>
    </citation>
    <scope>NUCLEOTIDE SEQUENCE [LARGE SCALE GENOMIC DNA]</scope>
</reference>
<name>A0A2H0UL38_9BACT</name>
<evidence type="ECO:0008006" key="5">
    <source>
        <dbReference type="Google" id="ProtNLM"/>
    </source>
</evidence>
<evidence type="ECO:0000313" key="3">
    <source>
        <dbReference type="EMBL" id="PIR87118.1"/>
    </source>
</evidence>
<dbReference type="Proteomes" id="UP000229526">
    <property type="component" value="Unassembled WGS sequence"/>
</dbReference>
<dbReference type="GO" id="GO:0004536">
    <property type="term" value="F:DNA nuclease activity"/>
    <property type="evidence" value="ECO:0007669"/>
    <property type="project" value="InterPro"/>
</dbReference>